<dbReference type="InterPro" id="IPR001660">
    <property type="entry name" value="SAM"/>
</dbReference>
<feature type="compositionally biased region" description="Acidic residues" evidence="2">
    <location>
        <begin position="152"/>
        <end position="171"/>
    </location>
</feature>
<proteinExistence type="predicted"/>
<name>A0A5A7R8N6_STRAF</name>
<dbReference type="Proteomes" id="UP000325081">
    <property type="component" value="Unassembled WGS sequence"/>
</dbReference>
<feature type="compositionally biased region" description="Low complexity" evidence="2">
    <location>
        <begin position="1"/>
        <end position="17"/>
    </location>
</feature>
<accession>A0A5A7R8N6</accession>
<feature type="compositionally biased region" description="Basic and acidic residues" evidence="2">
    <location>
        <begin position="106"/>
        <end position="125"/>
    </location>
</feature>
<comment type="caution">
    <text evidence="4">The sequence shown here is derived from an EMBL/GenBank/DDBJ whole genome shotgun (WGS) entry which is preliminary data.</text>
</comment>
<dbReference type="InterPro" id="IPR013761">
    <property type="entry name" value="SAM/pointed_sf"/>
</dbReference>
<feature type="compositionally biased region" description="Polar residues" evidence="2">
    <location>
        <begin position="172"/>
        <end position="192"/>
    </location>
</feature>
<evidence type="ECO:0000256" key="2">
    <source>
        <dbReference type="SAM" id="MobiDB-lite"/>
    </source>
</evidence>
<keyword evidence="1" id="KW-0677">Repeat</keyword>
<dbReference type="PANTHER" id="PTHR10627:SF69">
    <property type="entry name" value="PROTEIN BICAUDAL C"/>
    <property type="match status" value="1"/>
</dbReference>
<dbReference type="Pfam" id="PF00536">
    <property type="entry name" value="SAM_1"/>
    <property type="match status" value="1"/>
</dbReference>
<dbReference type="OrthoDB" id="539213at2759"/>
<keyword evidence="5" id="KW-1185">Reference proteome</keyword>
<feature type="compositionally biased region" description="Polar residues" evidence="2">
    <location>
        <begin position="136"/>
        <end position="145"/>
    </location>
</feature>
<dbReference type="EMBL" id="BKCP01010737">
    <property type="protein sequence ID" value="GER53796.1"/>
    <property type="molecule type" value="Genomic_DNA"/>
</dbReference>
<evidence type="ECO:0000259" key="3">
    <source>
        <dbReference type="PROSITE" id="PS50105"/>
    </source>
</evidence>
<dbReference type="Gene3D" id="1.10.150.50">
    <property type="entry name" value="Transcription Factor, Ets-1"/>
    <property type="match status" value="1"/>
</dbReference>
<evidence type="ECO:0000313" key="5">
    <source>
        <dbReference type="Proteomes" id="UP000325081"/>
    </source>
</evidence>
<dbReference type="CDD" id="cd09487">
    <property type="entry name" value="SAM_superfamily"/>
    <property type="match status" value="1"/>
</dbReference>
<feature type="domain" description="SAM" evidence="3">
    <location>
        <begin position="239"/>
        <end position="302"/>
    </location>
</feature>
<evidence type="ECO:0000313" key="4">
    <source>
        <dbReference type="EMBL" id="GER53796.1"/>
    </source>
</evidence>
<dbReference type="AlphaFoldDB" id="A0A5A7R8N6"/>
<sequence>MQHNDGGAAAAANTDAAPTKRTRRPSVRLHEPYYENLPGQRKLHRQLNPIKKLSEGVKKPRSVRTQLAKNQKNDGPINAGTGEKLGNFNCDDDVAIGNWRNFNTSNRDRDFKRKRVRPSDSEKFVSRKSRRVGVEENQNFQLSSDGESEKQGEEEEEEEVEEEEEEEENGEDTNNNLVVENTDLSTPNSSSGGHDDGYDNLSGDDNNVNNKKGFKRRGYKNSLDSTEIARGVRTTEGERNVNGVRAWLTELGLQKYTPLFEIHEVDDEVLALLTLDDLKDMGISAVGSRRKMYSSIQKLVKRGS</sequence>
<feature type="region of interest" description="Disordered" evidence="2">
    <location>
        <begin position="1"/>
        <end position="218"/>
    </location>
</feature>
<protein>
    <submittedName>
        <fullName evidence="4">Sterile alpha motif (SAM) domain-containing protein</fullName>
    </submittedName>
</protein>
<dbReference type="PANTHER" id="PTHR10627">
    <property type="entry name" value="SCP160"/>
    <property type="match status" value="1"/>
</dbReference>
<organism evidence="4 5">
    <name type="scientific">Striga asiatica</name>
    <name type="common">Asiatic witchweed</name>
    <name type="synonym">Buchnera asiatica</name>
    <dbReference type="NCBI Taxonomy" id="4170"/>
    <lineage>
        <taxon>Eukaryota</taxon>
        <taxon>Viridiplantae</taxon>
        <taxon>Streptophyta</taxon>
        <taxon>Embryophyta</taxon>
        <taxon>Tracheophyta</taxon>
        <taxon>Spermatophyta</taxon>
        <taxon>Magnoliopsida</taxon>
        <taxon>eudicotyledons</taxon>
        <taxon>Gunneridae</taxon>
        <taxon>Pentapetalae</taxon>
        <taxon>asterids</taxon>
        <taxon>lamiids</taxon>
        <taxon>Lamiales</taxon>
        <taxon>Orobanchaceae</taxon>
        <taxon>Buchnereae</taxon>
        <taxon>Striga</taxon>
    </lineage>
</organism>
<dbReference type="SUPFAM" id="SSF47769">
    <property type="entry name" value="SAM/Pointed domain"/>
    <property type="match status" value="1"/>
</dbReference>
<dbReference type="PROSITE" id="PS50105">
    <property type="entry name" value="SAM_DOMAIN"/>
    <property type="match status" value="1"/>
</dbReference>
<evidence type="ECO:0000256" key="1">
    <source>
        <dbReference type="ARBA" id="ARBA00022737"/>
    </source>
</evidence>
<dbReference type="SMART" id="SM00454">
    <property type="entry name" value="SAM"/>
    <property type="match status" value="1"/>
</dbReference>
<reference evidence="5" key="1">
    <citation type="journal article" date="2019" name="Curr. Biol.">
        <title>Genome Sequence of Striga asiatica Provides Insight into the Evolution of Plant Parasitism.</title>
        <authorList>
            <person name="Yoshida S."/>
            <person name="Kim S."/>
            <person name="Wafula E.K."/>
            <person name="Tanskanen J."/>
            <person name="Kim Y.M."/>
            <person name="Honaas L."/>
            <person name="Yang Z."/>
            <person name="Spallek T."/>
            <person name="Conn C.E."/>
            <person name="Ichihashi Y."/>
            <person name="Cheong K."/>
            <person name="Cui S."/>
            <person name="Der J.P."/>
            <person name="Gundlach H."/>
            <person name="Jiao Y."/>
            <person name="Hori C."/>
            <person name="Ishida J.K."/>
            <person name="Kasahara H."/>
            <person name="Kiba T."/>
            <person name="Kim M.S."/>
            <person name="Koo N."/>
            <person name="Laohavisit A."/>
            <person name="Lee Y.H."/>
            <person name="Lumba S."/>
            <person name="McCourt P."/>
            <person name="Mortimer J.C."/>
            <person name="Mutuku J.M."/>
            <person name="Nomura T."/>
            <person name="Sasaki-Sekimoto Y."/>
            <person name="Seto Y."/>
            <person name="Wang Y."/>
            <person name="Wakatake T."/>
            <person name="Sakakibara H."/>
            <person name="Demura T."/>
            <person name="Yamaguchi S."/>
            <person name="Yoneyama K."/>
            <person name="Manabe R.I."/>
            <person name="Nelson D.C."/>
            <person name="Schulman A.H."/>
            <person name="Timko M.P."/>
            <person name="dePamphilis C.W."/>
            <person name="Choi D."/>
            <person name="Shirasu K."/>
        </authorList>
    </citation>
    <scope>NUCLEOTIDE SEQUENCE [LARGE SCALE GENOMIC DNA]</scope>
    <source>
        <strain evidence="5">cv. UVA1</strain>
    </source>
</reference>
<gene>
    <name evidence="4" type="ORF">STAS_31343</name>
</gene>